<protein>
    <submittedName>
        <fullName evidence="8">Regulator of G protein signaling 14a</fullName>
    </submittedName>
</protein>
<dbReference type="GO" id="GO:0008277">
    <property type="term" value="P:regulation of G protein-coupled receptor signaling pathway"/>
    <property type="evidence" value="ECO:0007669"/>
    <property type="project" value="TreeGrafter"/>
</dbReference>
<dbReference type="Proteomes" id="UP000694620">
    <property type="component" value="Chromosome 11"/>
</dbReference>
<dbReference type="PANTHER" id="PTHR45945">
    <property type="entry name" value="REGULATOR OF G-PROTEIN SIGNALING LOCO"/>
    <property type="match status" value="1"/>
</dbReference>
<dbReference type="SMART" id="SM00315">
    <property type="entry name" value="RGS"/>
    <property type="match status" value="1"/>
</dbReference>
<dbReference type="InterPro" id="IPR044926">
    <property type="entry name" value="RGS_subdomain_2"/>
</dbReference>
<dbReference type="InterPro" id="IPR036305">
    <property type="entry name" value="RGS_sf"/>
</dbReference>
<dbReference type="GeneTree" id="ENSGT00940000166254"/>
<feature type="compositionally biased region" description="Basic and acidic residues" evidence="5">
    <location>
        <begin position="311"/>
        <end position="321"/>
    </location>
</feature>
<dbReference type="SMART" id="SM00390">
    <property type="entry name" value="GoLoco"/>
    <property type="match status" value="1"/>
</dbReference>
<dbReference type="InterPro" id="IPR003109">
    <property type="entry name" value="GoLoco_motif"/>
</dbReference>
<dbReference type="GO" id="GO:0007165">
    <property type="term" value="P:signal transduction"/>
    <property type="evidence" value="ECO:0007669"/>
    <property type="project" value="InterPro"/>
</dbReference>
<comment type="subcellular location">
    <subcellularLocation>
        <location evidence="1">Cytoplasm</location>
    </subcellularLocation>
</comment>
<dbReference type="FunFam" id="1.10.167.10:FF:000001">
    <property type="entry name" value="Putative regulator of g-protein signaling 12"/>
    <property type="match status" value="1"/>
</dbReference>
<evidence type="ECO:0000313" key="9">
    <source>
        <dbReference type="Proteomes" id="UP000694620"/>
    </source>
</evidence>
<dbReference type="GO" id="GO:0005634">
    <property type="term" value="C:nucleus"/>
    <property type="evidence" value="ECO:0007669"/>
    <property type="project" value="TreeGrafter"/>
</dbReference>
<dbReference type="PROSITE" id="PS50132">
    <property type="entry name" value="RGS"/>
    <property type="match status" value="1"/>
</dbReference>
<dbReference type="InterPro" id="IPR003116">
    <property type="entry name" value="RBD_dom"/>
</dbReference>
<evidence type="ECO:0000259" key="6">
    <source>
        <dbReference type="PROSITE" id="PS50132"/>
    </source>
</evidence>
<evidence type="ECO:0000256" key="1">
    <source>
        <dbReference type="ARBA" id="ARBA00004496"/>
    </source>
</evidence>
<dbReference type="SMART" id="SM00455">
    <property type="entry name" value="RBD"/>
    <property type="match status" value="2"/>
</dbReference>
<feature type="domain" description="RBD" evidence="7">
    <location>
        <begin position="376"/>
        <end position="446"/>
    </location>
</feature>
<dbReference type="GO" id="GO:0051301">
    <property type="term" value="P:cell division"/>
    <property type="evidence" value="ECO:0007669"/>
    <property type="project" value="TreeGrafter"/>
</dbReference>
<reference evidence="8" key="2">
    <citation type="submission" date="2025-08" db="UniProtKB">
        <authorList>
            <consortium name="Ensembl"/>
        </authorList>
    </citation>
    <scope>IDENTIFICATION</scope>
</reference>
<dbReference type="InterPro" id="IPR046995">
    <property type="entry name" value="RGS10/12/14-like"/>
</dbReference>
<dbReference type="GO" id="GO:0007051">
    <property type="term" value="P:spindle organization"/>
    <property type="evidence" value="ECO:0007669"/>
    <property type="project" value="TreeGrafter"/>
</dbReference>
<keyword evidence="2" id="KW-0343">GTPase activation</keyword>
<dbReference type="Pfam" id="PF00615">
    <property type="entry name" value="RGS"/>
    <property type="match status" value="1"/>
</dbReference>
<evidence type="ECO:0000313" key="8">
    <source>
        <dbReference type="Ensembl" id="ENSECRP00000022513.1"/>
    </source>
</evidence>
<dbReference type="InterPro" id="IPR029071">
    <property type="entry name" value="Ubiquitin-like_domsf"/>
</dbReference>
<dbReference type="PROSITE" id="PS50877">
    <property type="entry name" value="GOLOCO"/>
    <property type="match status" value="1"/>
</dbReference>
<dbReference type="Pfam" id="PF02188">
    <property type="entry name" value="GoLoco"/>
    <property type="match status" value="1"/>
</dbReference>
<feature type="domain" description="RBD" evidence="7">
    <location>
        <begin position="448"/>
        <end position="518"/>
    </location>
</feature>
<dbReference type="AlphaFoldDB" id="A0A8C4SW15"/>
<feature type="region of interest" description="Disordered" evidence="5">
    <location>
        <begin position="694"/>
        <end position="721"/>
    </location>
</feature>
<dbReference type="Pfam" id="PF02196">
    <property type="entry name" value="RBD"/>
    <property type="match status" value="1"/>
</dbReference>
<evidence type="ECO:0000259" key="7">
    <source>
        <dbReference type="PROSITE" id="PS50898"/>
    </source>
</evidence>
<dbReference type="PRINTS" id="PR01301">
    <property type="entry name" value="RGSPROTEIN"/>
</dbReference>
<accession>A0A8C4SW15</accession>
<dbReference type="Gene3D" id="1.10.196.10">
    <property type="match status" value="1"/>
</dbReference>
<evidence type="ECO:0000256" key="3">
    <source>
        <dbReference type="ARBA" id="ARBA00022490"/>
    </source>
</evidence>
<dbReference type="Ensembl" id="ENSECRT00000022992.1">
    <property type="protein sequence ID" value="ENSECRP00000022513.1"/>
    <property type="gene ID" value="ENSECRG00000015228.1"/>
</dbReference>
<dbReference type="Gene3D" id="3.10.20.90">
    <property type="entry name" value="Phosphatidylinositol 3-kinase Catalytic Subunit, Chain A, domain 1"/>
    <property type="match status" value="2"/>
</dbReference>
<dbReference type="InterPro" id="IPR016137">
    <property type="entry name" value="RGS"/>
</dbReference>
<feature type="region of interest" description="Disordered" evidence="5">
    <location>
        <begin position="298"/>
        <end position="330"/>
    </location>
</feature>
<evidence type="ECO:0000256" key="2">
    <source>
        <dbReference type="ARBA" id="ARBA00022468"/>
    </source>
</evidence>
<dbReference type="SUPFAM" id="SSF54236">
    <property type="entry name" value="Ubiquitin-like"/>
    <property type="match status" value="2"/>
</dbReference>
<feature type="domain" description="RGS" evidence="6">
    <location>
        <begin position="124"/>
        <end position="241"/>
    </location>
</feature>
<keyword evidence="4" id="KW-0677">Repeat</keyword>
<dbReference type="GO" id="GO:0005737">
    <property type="term" value="C:cytoplasm"/>
    <property type="evidence" value="ECO:0007669"/>
    <property type="project" value="UniProtKB-SubCell"/>
</dbReference>
<evidence type="ECO:0000256" key="5">
    <source>
        <dbReference type="SAM" id="MobiDB-lite"/>
    </source>
</evidence>
<dbReference type="Gene3D" id="1.10.167.10">
    <property type="entry name" value="Regulator of G-protein Signalling 4, domain 2"/>
    <property type="match status" value="1"/>
</dbReference>
<dbReference type="GO" id="GO:0005096">
    <property type="term" value="F:GTPase activator activity"/>
    <property type="evidence" value="ECO:0007669"/>
    <property type="project" value="UniProtKB-KW"/>
</dbReference>
<dbReference type="PROSITE" id="PS50898">
    <property type="entry name" value="RBD"/>
    <property type="match status" value="2"/>
</dbReference>
<keyword evidence="3" id="KW-0963">Cytoplasm</keyword>
<gene>
    <name evidence="8" type="primary">rgs14b</name>
</gene>
<reference evidence="8" key="1">
    <citation type="submission" date="2021-06" db="EMBL/GenBank/DDBJ databases">
        <authorList>
            <consortium name="Wellcome Sanger Institute Data Sharing"/>
        </authorList>
    </citation>
    <scope>NUCLEOTIDE SEQUENCE [LARGE SCALE GENOMIC DNA]</scope>
</reference>
<reference evidence="8" key="3">
    <citation type="submission" date="2025-09" db="UniProtKB">
        <authorList>
            <consortium name="Ensembl"/>
        </authorList>
    </citation>
    <scope>IDENTIFICATION</scope>
</reference>
<proteinExistence type="predicted"/>
<keyword evidence="9" id="KW-1185">Reference proteome</keyword>
<evidence type="ECO:0000256" key="4">
    <source>
        <dbReference type="ARBA" id="ARBA00022737"/>
    </source>
</evidence>
<name>A0A8C4SW15_ERPCA</name>
<organism evidence="8 9">
    <name type="scientific">Erpetoichthys calabaricus</name>
    <name type="common">Rope fish</name>
    <name type="synonym">Calamoichthys calabaricus</name>
    <dbReference type="NCBI Taxonomy" id="27687"/>
    <lineage>
        <taxon>Eukaryota</taxon>
        <taxon>Metazoa</taxon>
        <taxon>Chordata</taxon>
        <taxon>Craniata</taxon>
        <taxon>Vertebrata</taxon>
        <taxon>Euteleostomi</taxon>
        <taxon>Actinopterygii</taxon>
        <taxon>Polypteriformes</taxon>
        <taxon>Polypteridae</taxon>
        <taxon>Erpetoichthys</taxon>
    </lineage>
</organism>
<sequence length="721" mass="79942">MKVTRPNPAFSGKFSNCVLLSELCWGGFVSAVKMRMLKFQEFSKGLTSLTPKASFHKKFTRYNTFNFSCPREDTNTLAASDGELNSSDVAGCSSSYTSNSNTSLPSIQRNTSCEHGSVASWAVSFERLLQDPIGVQYFTAFLKSEVSAENILFWEACEKFRVIPEDNKDELAKEAKIIYDTYLCSSALNAINIDDSARLSVDVLEKPTADMFSKPQLQIFKLMKFDSYARFVKSQLYQKCMLANVEGKPLPDICADYKSPGAMNVMRESSAVCDIKKKKKLKARKSLPFETEANTFKRATQSSRTLPAKIDQSDVKEKRGSLGDFSESSSTFASRRESQCSVHSATSLELGTLGSLSSKSENGRFQDAEKENPFVKYCCVYFPDETASLAPARPGYSIREILSGMCEKRGIPLSMVSIYLQGKDKPLSLDQDSSVLMDQQVRLETRITFVLKLLPINKTLGLAAKSSKTLYEALESTLLKNGLKPQEMKATLDGETKSLNMNMSVLSLANKTVIVDRLKGKEHSSVPAPGSPVMHFDHRSTITLESEKTAVKQMRGVPKPRNPAQRRTYDMDGLIDLLSKAQSNRANDQRGLLSKENLIIPQFLQLSVKEEETDEDDEMEGIVEKSLSVQKCSEENCKDTLDITDKMSSSATRSEVLILQVNTSSEDHKSELQKTSVAEGDNLDKANLHLESKERNECSPLIGSSSATIKAGPEKTLQNTV</sequence>
<dbReference type="SUPFAM" id="SSF48097">
    <property type="entry name" value="Regulator of G-protein signaling, RGS"/>
    <property type="match status" value="1"/>
</dbReference>
<dbReference type="PANTHER" id="PTHR45945:SF2">
    <property type="entry name" value="REGULATOR OF G-PROTEIN SIGNALING 14"/>
    <property type="match status" value="1"/>
</dbReference>
<dbReference type="GO" id="GO:0005886">
    <property type="term" value="C:plasma membrane"/>
    <property type="evidence" value="ECO:0007669"/>
    <property type="project" value="TreeGrafter"/>
</dbReference>
<dbReference type="InterPro" id="IPR024066">
    <property type="entry name" value="RGS_subdom1/3"/>
</dbReference>